<dbReference type="InterPro" id="IPR000277">
    <property type="entry name" value="Cys/Met-Metab_PyrdxlP-dep_enz"/>
</dbReference>
<dbReference type="SUPFAM" id="SSF53383">
    <property type="entry name" value="PLP-dependent transferases"/>
    <property type="match status" value="1"/>
</dbReference>
<dbReference type="GO" id="GO:0030170">
    <property type="term" value="F:pyridoxal phosphate binding"/>
    <property type="evidence" value="ECO:0007669"/>
    <property type="project" value="InterPro"/>
</dbReference>
<accession>A0A2S9V9I2</accession>
<protein>
    <recommendedName>
        <fullName evidence="6">Cystathionine beta-lyase</fullName>
    </recommendedName>
</protein>
<dbReference type="AlphaFoldDB" id="A0A2S9V9I2"/>
<dbReference type="OrthoDB" id="9805807at2"/>
<evidence type="ECO:0000313" key="4">
    <source>
        <dbReference type="EMBL" id="PRO73126.1"/>
    </source>
</evidence>
<gene>
    <name evidence="4" type="ORF">C6Y40_13150</name>
</gene>
<comment type="similarity">
    <text evidence="3">Belongs to the trans-sulfuration enzymes family.</text>
</comment>
<proteinExistence type="inferred from homology"/>
<evidence type="ECO:0000256" key="3">
    <source>
        <dbReference type="RuleBase" id="RU362118"/>
    </source>
</evidence>
<dbReference type="InterPro" id="IPR015421">
    <property type="entry name" value="PyrdxlP-dep_Trfase_major"/>
</dbReference>
<evidence type="ECO:0008006" key="6">
    <source>
        <dbReference type="Google" id="ProtNLM"/>
    </source>
</evidence>
<evidence type="ECO:0000256" key="1">
    <source>
        <dbReference type="ARBA" id="ARBA00001933"/>
    </source>
</evidence>
<name>A0A2S9V9I2_9ALTE</name>
<dbReference type="GO" id="GO:0019346">
    <property type="term" value="P:transsulfuration"/>
    <property type="evidence" value="ECO:0007669"/>
    <property type="project" value="InterPro"/>
</dbReference>
<dbReference type="RefSeq" id="WP_105934975.1">
    <property type="nucleotide sequence ID" value="NZ_PVNP01000143.1"/>
</dbReference>
<keyword evidence="2 3" id="KW-0663">Pyridoxal phosphate</keyword>
<reference evidence="5" key="1">
    <citation type="journal article" date="2020" name="Int. J. Syst. Evol. Microbiol.">
        <title>Alteromonas alba sp. nov., a marine bacterium isolated from the seawater of the West Pacific Ocean.</title>
        <authorList>
            <person name="Sun C."/>
            <person name="Wu Y.-H."/>
            <person name="Xamxidin M."/>
            <person name="Cheng H."/>
            <person name="Xu X.-W."/>
        </authorList>
    </citation>
    <scope>NUCLEOTIDE SEQUENCE [LARGE SCALE GENOMIC DNA]</scope>
    <source>
        <strain evidence="5">190</strain>
    </source>
</reference>
<evidence type="ECO:0000256" key="2">
    <source>
        <dbReference type="ARBA" id="ARBA00022898"/>
    </source>
</evidence>
<evidence type="ECO:0000313" key="5">
    <source>
        <dbReference type="Proteomes" id="UP000238949"/>
    </source>
</evidence>
<comment type="caution">
    <text evidence="4">The sequence shown here is derived from an EMBL/GenBank/DDBJ whole genome shotgun (WGS) entry which is preliminary data.</text>
</comment>
<comment type="cofactor">
    <cofactor evidence="1 3">
        <name>pyridoxal 5'-phosphate</name>
        <dbReference type="ChEBI" id="CHEBI:597326"/>
    </cofactor>
</comment>
<dbReference type="EMBL" id="PVNP01000143">
    <property type="protein sequence ID" value="PRO73126.1"/>
    <property type="molecule type" value="Genomic_DNA"/>
</dbReference>
<dbReference type="Gene3D" id="3.40.640.10">
    <property type="entry name" value="Type I PLP-dependent aspartate aminotransferase-like (Major domain)"/>
    <property type="match status" value="1"/>
</dbReference>
<dbReference type="InterPro" id="IPR015424">
    <property type="entry name" value="PyrdxlP-dep_Trfase"/>
</dbReference>
<sequence length="110" mass="12157">MRISQQDLDICCGPEAFVSQTDIQPVTQPIHQTSLFSYSKFENLCAALVNEYSTPVYTRGRNPTMTSVEKKLAALERGEACKLFASGMGAISAAITDWYTLNRASRLFAL</sequence>
<keyword evidence="5" id="KW-1185">Reference proteome</keyword>
<organism evidence="4 5">
    <name type="scientific">Alteromonas alba</name>
    <dbReference type="NCBI Taxonomy" id="2079529"/>
    <lineage>
        <taxon>Bacteria</taxon>
        <taxon>Pseudomonadati</taxon>
        <taxon>Pseudomonadota</taxon>
        <taxon>Gammaproteobacteria</taxon>
        <taxon>Alteromonadales</taxon>
        <taxon>Alteromonadaceae</taxon>
        <taxon>Alteromonas/Salinimonas group</taxon>
        <taxon>Alteromonas</taxon>
    </lineage>
</organism>
<dbReference type="Proteomes" id="UP000238949">
    <property type="component" value="Unassembled WGS sequence"/>
</dbReference>
<dbReference type="Pfam" id="PF01053">
    <property type="entry name" value="Cys_Met_Meta_PP"/>
    <property type="match status" value="1"/>
</dbReference>